<keyword evidence="2" id="KW-0143">Chaperone</keyword>
<sequence>MSASAVQNTADKTEATGWRAELGLHFASRGQKTVLAERKQRGPLAIQRPFYPEGDVCHAYVLHPPGGVVGGDRLNINLHTESDAAALLTTPGATKFYRSAGPEAHQHQKFSVSGSLEWLPQENIFFPGANSRLTTHIDLTADARYIGWEIQCLGRPVISERFDHGQLVLSTQLFRARKPLFIDRLSINGAGDLSGSAGLRDQPVMATLLATPATAEALTLTQPLCAQNLQWG</sequence>
<evidence type="ECO:0000256" key="1">
    <source>
        <dbReference type="ARBA" id="ARBA00007177"/>
    </source>
</evidence>
<dbReference type="PANTHER" id="PTHR33643:SF1">
    <property type="entry name" value="UREASE ACCESSORY PROTEIN D"/>
    <property type="match status" value="1"/>
</dbReference>
<evidence type="ECO:0000313" key="3">
    <source>
        <dbReference type="EMBL" id="CAD7238843.1"/>
    </source>
</evidence>
<dbReference type="OrthoDB" id="5550464at2759"/>
<comment type="similarity">
    <text evidence="1">Belongs to the UreD family.</text>
</comment>
<dbReference type="PANTHER" id="PTHR33643">
    <property type="entry name" value="UREASE ACCESSORY PROTEIN D"/>
    <property type="match status" value="1"/>
</dbReference>
<dbReference type="AlphaFoldDB" id="A0A7R8X0S8"/>
<dbReference type="GO" id="GO:0016151">
    <property type="term" value="F:nickel cation binding"/>
    <property type="evidence" value="ECO:0007669"/>
    <property type="project" value="InterPro"/>
</dbReference>
<accession>A0A7R8X0S8</accession>
<evidence type="ECO:0000256" key="2">
    <source>
        <dbReference type="ARBA" id="ARBA00023186"/>
    </source>
</evidence>
<dbReference type="Pfam" id="PF01774">
    <property type="entry name" value="UreD"/>
    <property type="match status" value="1"/>
</dbReference>
<reference evidence="3" key="1">
    <citation type="submission" date="2020-11" db="EMBL/GenBank/DDBJ databases">
        <authorList>
            <person name="Tran Van P."/>
        </authorList>
    </citation>
    <scope>NUCLEOTIDE SEQUENCE</scope>
</reference>
<dbReference type="InterPro" id="IPR002669">
    <property type="entry name" value="UreD"/>
</dbReference>
<organism evidence="3">
    <name type="scientific">Cyprideis torosa</name>
    <dbReference type="NCBI Taxonomy" id="163714"/>
    <lineage>
        <taxon>Eukaryota</taxon>
        <taxon>Metazoa</taxon>
        <taxon>Ecdysozoa</taxon>
        <taxon>Arthropoda</taxon>
        <taxon>Crustacea</taxon>
        <taxon>Oligostraca</taxon>
        <taxon>Ostracoda</taxon>
        <taxon>Podocopa</taxon>
        <taxon>Podocopida</taxon>
        <taxon>Cytherocopina</taxon>
        <taxon>Cytheroidea</taxon>
        <taxon>Cytherideidae</taxon>
        <taxon>Cyprideis</taxon>
    </lineage>
</organism>
<name>A0A7R8X0S8_9CRUS</name>
<dbReference type="EMBL" id="OB710087">
    <property type="protein sequence ID" value="CAD7238843.1"/>
    <property type="molecule type" value="Genomic_DNA"/>
</dbReference>
<feature type="non-terminal residue" evidence="3">
    <location>
        <position position="232"/>
    </location>
</feature>
<gene>
    <name evidence="3" type="ORF">CTOB1V02_LOCUS16658</name>
</gene>
<protein>
    <submittedName>
        <fullName evidence="3">Uncharacterized protein</fullName>
    </submittedName>
</protein>
<dbReference type="HAMAP" id="MF_01384">
    <property type="entry name" value="UreD"/>
    <property type="match status" value="1"/>
</dbReference>
<proteinExistence type="inferred from homology"/>